<dbReference type="PIRSF" id="PIRSF001221">
    <property type="entry name" value="Amidase_fungi"/>
    <property type="match status" value="1"/>
</dbReference>
<evidence type="ECO:0000313" key="9">
    <source>
        <dbReference type="Proteomes" id="UP000315783"/>
    </source>
</evidence>
<dbReference type="InterPro" id="IPR036928">
    <property type="entry name" value="AS_sf"/>
</dbReference>
<dbReference type="InterPro" id="IPR023631">
    <property type="entry name" value="Amidase_dom"/>
</dbReference>
<comment type="similarity">
    <text evidence="2">Belongs to the amidase family.</text>
</comment>
<feature type="active site" description="Charge relay system" evidence="5">
    <location>
        <position position="221"/>
    </location>
</feature>
<sequence>MTTPPWKPIAEHYQASRDAAIPSKWLLPPAQVQQLRQAANPRVRDAALAVLDPSELEITALDATELAARIRQRTLSCVAVANAFCHSAAIAQQLTNCLTEIFFHEALTRARELDEMLATTGGRPVGPLHGVPVSVKDHYNVRGHPTTAGYIAYAKTDGSAGSNEANNKQRDAHIVDVMRRAGAVLYAKTNNPQCMMVLETVSNIYGRTLNPWNLRLAAGGSSGGEAALIAQRGSPLGIASDIGGSIRVPAAFNGMYGFKPSGKRVPTGGWECTNSGAESITAVAGPIARSVRDLDLFMQVTSDARPWLREPLLTMPWRTRLESSSPLAGGQGSKLKVGVMRWDEVVMPHPCITRVLDETAEKLRQAGHQVIDFKPYNHKRAWDEILLPLYFTDGGKDIKNTLDAGQEEMLPCASELLHDPIVRECSIHEVWKLNIARDYYRSEYLQRWADTAKHSSSTFEEKPMDILICPAAPIVATPHDFKPWWGYGAHWNLLDYPSGVLPAGQVLAGDAYPEGYRSVNELDRKNVELWDNSMYLGMPVAIQVVGLTHEDEAVVGAMGVIDRLVNPEKYPPLTD</sequence>
<evidence type="ECO:0000256" key="6">
    <source>
        <dbReference type="PIRSR" id="PIRSR001221-2"/>
    </source>
</evidence>
<evidence type="ECO:0000256" key="5">
    <source>
        <dbReference type="PIRSR" id="PIRSR001221-1"/>
    </source>
</evidence>
<feature type="active site" description="Charge relay system" evidence="5">
    <location>
        <position position="136"/>
    </location>
</feature>
<accession>A0A545VX60</accession>
<comment type="catalytic activity">
    <reaction evidence="1">
        <text>a monocarboxylic acid amide + H2O = a monocarboxylate + NH4(+)</text>
        <dbReference type="Rhea" id="RHEA:12020"/>
        <dbReference type="ChEBI" id="CHEBI:15377"/>
        <dbReference type="ChEBI" id="CHEBI:28938"/>
        <dbReference type="ChEBI" id="CHEBI:35757"/>
        <dbReference type="ChEBI" id="CHEBI:83628"/>
        <dbReference type="EC" id="3.5.1.4"/>
    </reaction>
</comment>
<dbReference type="Proteomes" id="UP000315783">
    <property type="component" value="Unassembled WGS sequence"/>
</dbReference>
<dbReference type="OrthoDB" id="6428749at2759"/>
<feature type="binding site" evidence="6">
    <location>
        <position position="221"/>
    </location>
    <ligand>
        <name>substrate</name>
    </ligand>
</feature>
<evidence type="ECO:0000259" key="7">
    <source>
        <dbReference type="Pfam" id="PF01425"/>
    </source>
</evidence>
<dbReference type="SUPFAM" id="SSF75304">
    <property type="entry name" value="Amidase signature (AS) enzymes"/>
    <property type="match status" value="1"/>
</dbReference>
<dbReference type="EC" id="3.5.1.4" evidence="3"/>
<dbReference type="PANTHER" id="PTHR46072:SF4">
    <property type="entry name" value="AMIDASE C550.07-RELATED"/>
    <property type="match status" value="1"/>
</dbReference>
<dbReference type="AlphaFoldDB" id="A0A545VX60"/>
<feature type="binding site" evidence="6">
    <location>
        <begin position="242"/>
        <end position="245"/>
    </location>
    <ligand>
        <name>substrate</name>
    </ligand>
</feature>
<keyword evidence="4" id="KW-0378">Hydrolase</keyword>
<reference evidence="8 9" key="1">
    <citation type="journal article" date="2019" name="Appl. Microbiol. Biotechnol.">
        <title>Genome sequence of Isaria javanica and comparative genome analysis insights into family S53 peptidase evolution in fungal entomopathogens.</title>
        <authorList>
            <person name="Lin R."/>
            <person name="Zhang X."/>
            <person name="Xin B."/>
            <person name="Zou M."/>
            <person name="Gao Y."/>
            <person name="Qin F."/>
            <person name="Hu Q."/>
            <person name="Xie B."/>
            <person name="Cheng X."/>
        </authorList>
    </citation>
    <scope>NUCLEOTIDE SEQUENCE [LARGE SCALE GENOMIC DNA]</scope>
    <source>
        <strain evidence="8 9">IJ1G</strain>
    </source>
</reference>
<dbReference type="GO" id="GO:0004040">
    <property type="term" value="F:amidase activity"/>
    <property type="evidence" value="ECO:0007669"/>
    <property type="project" value="UniProtKB-EC"/>
</dbReference>
<evidence type="ECO:0000256" key="1">
    <source>
        <dbReference type="ARBA" id="ARBA00001311"/>
    </source>
</evidence>
<feature type="domain" description="Amidase" evidence="7">
    <location>
        <begin position="80"/>
        <end position="554"/>
    </location>
</feature>
<gene>
    <name evidence="8" type="ORF">IF1G_07314</name>
</gene>
<dbReference type="STRING" id="43265.A0A545VX60"/>
<dbReference type="Gene3D" id="3.90.1300.10">
    <property type="entry name" value="Amidase signature (AS) domain"/>
    <property type="match status" value="1"/>
</dbReference>
<name>A0A545VX60_9HYPO</name>
<evidence type="ECO:0000256" key="3">
    <source>
        <dbReference type="ARBA" id="ARBA00012922"/>
    </source>
</evidence>
<organism evidence="8 9">
    <name type="scientific">Cordyceps javanica</name>
    <dbReference type="NCBI Taxonomy" id="43265"/>
    <lineage>
        <taxon>Eukaryota</taxon>
        <taxon>Fungi</taxon>
        <taxon>Dikarya</taxon>
        <taxon>Ascomycota</taxon>
        <taxon>Pezizomycotina</taxon>
        <taxon>Sordariomycetes</taxon>
        <taxon>Hypocreomycetidae</taxon>
        <taxon>Hypocreales</taxon>
        <taxon>Cordycipitaceae</taxon>
        <taxon>Cordyceps</taxon>
    </lineage>
</organism>
<dbReference type="PANTHER" id="PTHR46072">
    <property type="entry name" value="AMIDASE-RELATED-RELATED"/>
    <property type="match status" value="1"/>
</dbReference>
<feature type="binding site" evidence="6">
    <location>
        <position position="195"/>
    </location>
    <ligand>
        <name>substrate</name>
    </ligand>
</feature>
<dbReference type="Pfam" id="PF01425">
    <property type="entry name" value="Amidase"/>
    <property type="match status" value="1"/>
</dbReference>
<comment type="caution">
    <text evidence="8">The sequence shown here is derived from an EMBL/GenBank/DDBJ whole genome shotgun (WGS) entry which is preliminary data.</text>
</comment>
<dbReference type="InterPro" id="IPR020556">
    <property type="entry name" value="Amidase_CS"/>
</dbReference>
<keyword evidence="9" id="KW-1185">Reference proteome</keyword>
<evidence type="ECO:0000313" key="8">
    <source>
        <dbReference type="EMBL" id="TQV94435.1"/>
    </source>
</evidence>
<dbReference type="EMBL" id="SPUK01000010">
    <property type="protein sequence ID" value="TQV94435.1"/>
    <property type="molecule type" value="Genomic_DNA"/>
</dbReference>
<protein>
    <recommendedName>
        <fullName evidence="3">amidase</fullName>
        <ecNumber evidence="3">3.5.1.4</ecNumber>
    </recommendedName>
</protein>
<feature type="active site" description="Acyl-ester intermediate" evidence="5">
    <location>
        <position position="245"/>
    </location>
</feature>
<evidence type="ECO:0000256" key="4">
    <source>
        <dbReference type="ARBA" id="ARBA00022801"/>
    </source>
</evidence>
<evidence type="ECO:0000256" key="2">
    <source>
        <dbReference type="ARBA" id="ARBA00009199"/>
    </source>
</evidence>
<dbReference type="PROSITE" id="PS00571">
    <property type="entry name" value="AMIDASES"/>
    <property type="match status" value="1"/>
</dbReference>
<proteinExistence type="inferred from homology"/>